<dbReference type="Pfam" id="PF07070">
    <property type="entry name" value="Spo0M"/>
    <property type="match status" value="1"/>
</dbReference>
<dbReference type="Proteomes" id="UP000233256">
    <property type="component" value="Unassembled WGS sequence"/>
</dbReference>
<dbReference type="AlphaFoldDB" id="A0A2N1PJM5"/>
<evidence type="ECO:0000313" key="1">
    <source>
        <dbReference type="EMBL" id="PKK88492.1"/>
    </source>
</evidence>
<sequence length="326" mass="37210">MLSHLRAHPCFFTFRSVKSASSSSAYCTPASSWIRIKVDQQKFQNRGATMGFFDKIKVAVGIGGAKVSFNVEPDQEIRQNGYFEGEVVLRGGNVEQKLTELTLDVIQTETWAEIHEETYVDHFDGDVEAHVHEHQRERSTTVHKMVIADEQVILPEEEYVFPFEITIPENAPITTETVSWKLWTNADIPGALDPSAAFHFKVLPSPAVNAFDRVMEDFGFEQADYGNEDDFEGIWVDYSPLGEMRRHFDLIEASFWNEDGDLQVELKLDLQEHSMFDALGSMLGADKRTVNLSLPGESLFRNSDRSEPDMEYIKERLQEIFSHFSK</sequence>
<proteinExistence type="predicted"/>
<gene>
    <name evidence="1" type="ORF">CVV64_18485</name>
</gene>
<evidence type="ECO:0000313" key="2">
    <source>
        <dbReference type="Proteomes" id="UP000233256"/>
    </source>
</evidence>
<dbReference type="InterPro" id="IPR014752">
    <property type="entry name" value="Arrestin-like_C"/>
</dbReference>
<name>A0A2N1PJM5_9BACT</name>
<dbReference type="EMBL" id="PGXC01000044">
    <property type="protein sequence ID" value="PKK88492.1"/>
    <property type="molecule type" value="Genomic_DNA"/>
</dbReference>
<dbReference type="PANTHER" id="PTHR40053">
    <property type="entry name" value="SPORULATION-CONTROL PROTEIN SPO0M"/>
    <property type="match status" value="1"/>
</dbReference>
<accession>A0A2N1PJM5</accession>
<protein>
    <recommendedName>
        <fullName evidence="3">Sporulation protein</fullName>
    </recommendedName>
</protein>
<dbReference type="InterPro" id="IPR009776">
    <property type="entry name" value="Spore_0_M"/>
</dbReference>
<dbReference type="PANTHER" id="PTHR40053:SF1">
    <property type="entry name" value="SPORULATION-CONTROL PROTEIN SPO0M"/>
    <property type="match status" value="1"/>
</dbReference>
<evidence type="ECO:0008006" key="3">
    <source>
        <dbReference type="Google" id="ProtNLM"/>
    </source>
</evidence>
<reference evidence="1 2" key="1">
    <citation type="journal article" date="2017" name="ISME J.">
        <title>Potential for microbial H2 and metal transformations associated with novel bacteria and archaea in deep terrestrial subsurface sediments.</title>
        <authorList>
            <person name="Hernsdorf A.W."/>
            <person name="Amano Y."/>
            <person name="Miyakawa K."/>
            <person name="Ise K."/>
            <person name="Suzuki Y."/>
            <person name="Anantharaman K."/>
            <person name="Probst A."/>
            <person name="Burstein D."/>
            <person name="Thomas B.C."/>
            <person name="Banfield J.F."/>
        </authorList>
    </citation>
    <scope>NUCLEOTIDE SEQUENCE [LARGE SCALE GENOMIC DNA]</scope>
    <source>
        <strain evidence="1">HGW-Wallbacteria-1</strain>
    </source>
</reference>
<comment type="caution">
    <text evidence="1">The sequence shown here is derived from an EMBL/GenBank/DDBJ whole genome shotgun (WGS) entry which is preliminary data.</text>
</comment>
<organism evidence="1 2">
    <name type="scientific">Candidatus Wallbacteria bacterium HGW-Wallbacteria-1</name>
    <dbReference type="NCBI Taxonomy" id="2013854"/>
    <lineage>
        <taxon>Bacteria</taxon>
        <taxon>Candidatus Walliibacteriota</taxon>
    </lineage>
</organism>
<dbReference type="Gene3D" id="2.60.40.640">
    <property type="match status" value="1"/>
</dbReference>